<name>A0A165YX96_9AGAM</name>
<sequence>MERSPLPVTAAYVSRLWTSSALSSSACIYSRPSNIALAPAASTPVSPDLTQRYRPLLIKVGGR</sequence>
<organism evidence="1 2">
    <name type="scientific">Athelia psychrophila</name>
    <dbReference type="NCBI Taxonomy" id="1759441"/>
    <lineage>
        <taxon>Eukaryota</taxon>
        <taxon>Fungi</taxon>
        <taxon>Dikarya</taxon>
        <taxon>Basidiomycota</taxon>
        <taxon>Agaricomycotina</taxon>
        <taxon>Agaricomycetes</taxon>
        <taxon>Agaricomycetidae</taxon>
        <taxon>Atheliales</taxon>
        <taxon>Atheliaceae</taxon>
        <taxon>Athelia</taxon>
    </lineage>
</organism>
<dbReference type="EMBL" id="KV417688">
    <property type="protein sequence ID" value="KZP10014.1"/>
    <property type="molecule type" value="Genomic_DNA"/>
</dbReference>
<gene>
    <name evidence="1" type="ORF">FIBSPDRAFT_873044</name>
</gene>
<dbReference type="PROSITE" id="PS51257">
    <property type="entry name" value="PROKAR_LIPOPROTEIN"/>
    <property type="match status" value="1"/>
</dbReference>
<dbReference type="Proteomes" id="UP000076532">
    <property type="component" value="Unassembled WGS sequence"/>
</dbReference>
<evidence type="ECO:0000313" key="1">
    <source>
        <dbReference type="EMBL" id="KZP10014.1"/>
    </source>
</evidence>
<dbReference type="AlphaFoldDB" id="A0A165YX96"/>
<protein>
    <submittedName>
        <fullName evidence="1">Uncharacterized protein</fullName>
    </submittedName>
</protein>
<evidence type="ECO:0000313" key="2">
    <source>
        <dbReference type="Proteomes" id="UP000076532"/>
    </source>
</evidence>
<keyword evidence="2" id="KW-1185">Reference proteome</keyword>
<accession>A0A165YX96</accession>
<feature type="non-terminal residue" evidence="1">
    <location>
        <position position="63"/>
    </location>
</feature>
<proteinExistence type="predicted"/>
<reference evidence="1 2" key="1">
    <citation type="journal article" date="2016" name="Mol. Biol. Evol.">
        <title>Comparative Genomics of Early-Diverging Mushroom-Forming Fungi Provides Insights into the Origins of Lignocellulose Decay Capabilities.</title>
        <authorList>
            <person name="Nagy L.G."/>
            <person name="Riley R."/>
            <person name="Tritt A."/>
            <person name="Adam C."/>
            <person name="Daum C."/>
            <person name="Floudas D."/>
            <person name="Sun H."/>
            <person name="Yadav J.S."/>
            <person name="Pangilinan J."/>
            <person name="Larsson K.H."/>
            <person name="Matsuura K."/>
            <person name="Barry K."/>
            <person name="Labutti K."/>
            <person name="Kuo R."/>
            <person name="Ohm R.A."/>
            <person name="Bhattacharya S.S."/>
            <person name="Shirouzu T."/>
            <person name="Yoshinaga Y."/>
            <person name="Martin F.M."/>
            <person name="Grigoriev I.V."/>
            <person name="Hibbett D.S."/>
        </authorList>
    </citation>
    <scope>NUCLEOTIDE SEQUENCE [LARGE SCALE GENOMIC DNA]</scope>
    <source>
        <strain evidence="1 2">CBS 109695</strain>
    </source>
</reference>